<dbReference type="InterPro" id="IPR043504">
    <property type="entry name" value="Peptidase_S1_PA_chymotrypsin"/>
</dbReference>
<accession>A0AAV1JF64</accession>
<dbReference type="PANTHER" id="PTHR24260">
    <property type="match status" value="1"/>
</dbReference>
<evidence type="ECO:0000256" key="5">
    <source>
        <dbReference type="ARBA" id="ARBA00055534"/>
    </source>
</evidence>
<dbReference type="InterPro" id="IPR009003">
    <property type="entry name" value="Peptidase_S1_PA"/>
</dbReference>
<comment type="function">
    <text evidence="5">Fibrinolytic activity; shows preferential cleavage of Arg-Gly bonds in all three fibrinogen chains. Contact with the caterpillars causes severe bleeding, due the anticoagulant effect of the protein.</text>
</comment>
<evidence type="ECO:0000256" key="4">
    <source>
        <dbReference type="ARBA" id="ARBA00023240"/>
    </source>
</evidence>
<keyword evidence="3" id="KW-1015">Disulfide bond</keyword>
<comment type="caution">
    <text evidence="9">The sequence shown here is derived from an EMBL/GenBank/DDBJ whole genome shotgun (WGS) entry which is preliminary data.</text>
</comment>
<dbReference type="InterPro" id="IPR051333">
    <property type="entry name" value="CLIP_Serine_Protease"/>
</dbReference>
<evidence type="ECO:0000256" key="6">
    <source>
        <dbReference type="ARBA" id="ARBA00084094"/>
    </source>
</evidence>
<evidence type="ECO:0000256" key="7">
    <source>
        <dbReference type="SAM" id="Phobius"/>
    </source>
</evidence>
<dbReference type="GO" id="GO:0005576">
    <property type="term" value="C:extracellular region"/>
    <property type="evidence" value="ECO:0007669"/>
    <property type="project" value="UniProtKB-SubCell"/>
</dbReference>
<dbReference type="GO" id="GO:0006508">
    <property type="term" value="P:proteolysis"/>
    <property type="evidence" value="ECO:0007669"/>
    <property type="project" value="InterPro"/>
</dbReference>
<proteinExistence type="predicted"/>
<dbReference type="Proteomes" id="UP001497472">
    <property type="component" value="Unassembled WGS sequence"/>
</dbReference>
<dbReference type="AlphaFoldDB" id="A0AAV1JF64"/>
<evidence type="ECO:0000313" key="9">
    <source>
        <dbReference type="EMBL" id="CAK1547599.1"/>
    </source>
</evidence>
<gene>
    <name evidence="9" type="ORF">LNINA_LOCUS7060</name>
</gene>
<comment type="subcellular location">
    <subcellularLocation>
        <location evidence="1">Secreted</location>
        <location evidence="1">Extracellular space</location>
    </subcellularLocation>
</comment>
<organism evidence="9 10">
    <name type="scientific">Leptosia nina</name>
    <dbReference type="NCBI Taxonomy" id="320188"/>
    <lineage>
        <taxon>Eukaryota</taxon>
        <taxon>Metazoa</taxon>
        <taxon>Ecdysozoa</taxon>
        <taxon>Arthropoda</taxon>
        <taxon>Hexapoda</taxon>
        <taxon>Insecta</taxon>
        <taxon>Pterygota</taxon>
        <taxon>Neoptera</taxon>
        <taxon>Endopterygota</taxon>
        <taxon>Lepidoptera</taxon>
        <taxon>Glossata</taxon>
        <taxon>Ditrysia</taxon>
        <taxon>Papilionoidea</taxon>
        <taxon>Pieridae</taxon>
        <taxon>Pierinae</taxon>
        <taxon>Leptosia</taxon>
    </lineage>
</organism>
<feature type="transmembrane region" description="Helical" evidence="7">
    <location>
        <begin position="12"/>
        <end position="35"/>
    </location>
</feature>
<protein>
    <recommendedName>
        <fullName evidence="8">Peptidase S1 domain-containing protein</fullName>
    </recommendedName>
</protein>
<keyword evidence="10" id="KW-1185">Reference proteome</keyword>
<keyword evidence="2" id="KW-0800">Toxin</keyword>
<dbReference type="InterPro" id="IPR018114">
    <property type="entry name" value="TRYPSIN_HIS"/>
</dbReference>
<keyword evidence="7" id="KW-0812">Transmembrane</keyword>
<reference evidence="9 10" key="1">
    <citation type="submission" date="2023-11" db="EMBL/GenBank/DDBJ databases">
        <authorList>
            <person name="Okamura Y."/>
        </authorList>
    </citation>
    <scope>NUCLEOTIDE SEQUENCE [LARGE SCALE GENOMIC DNA]</scope>
</reference>
<dbReference type="PANTHER" id="PTHR24260:SF136">
    <property type="entry name" value="GH08193P-RELATED"/>
    <property type="match status" value="1"/>
</dbReference>
<dbReference type="PROSITE" id="PS50240">
    <property type="entry name" value="TRYPSIN_DOM"/>
    <property type="match status" value="1"/>
</dbReference>
<dbReference type="InterPro" id="IPR001254">
    <property type="entry name" value="Trypsin_dom"/>
</dbReference>
<evidence type="ECO:0000256" key="2">
    <source>
        <dbReference type="ARBA" id="ARBA00022656"/>
    </source>
</evidence>
<dbReference type="SUPFAM" id="SSF50494">
    <property type="entry name" value="Trypsin-like serine proteases"/>
    <property type="match status" value="1"/>
</dbReference>
<keyword evidence="7" id="KW-0472">Membrane</keyword>
<dbReference type="Pfam" id="PF00089">
    <property type="entry name" value="Trypsin"/>
    <property type="match status" value="1"/>
</dbReference>
<dbReference type="FunFam" id="2.40.10.10:FF:000068">
    <property type="entry name" value="transmembrane protease serine 2"/>
    <property type="match status" value="1"/>
</dbReference>
<keyword evidence="7" id="KW-1133">Transmembrane helix</keyword>
<dbReference type="SMART" id="SM00020">
    <property type="entry name" value="Tryp_SPc"/>
    <property type="match status" value="1"/>
</dbReference>
<name>A0AAV1JF64_9NEOP</name>
<dbReference type="Gene3D" id="2.40.10.10">
    <property type="entry name" value="Trypsin-like serine proteases"/>
    <property type="match status" value="1"/>
</dbReference>
<keyword evidence="6" id="KW-1205">Fibrinolytic toxin</keyword>
<dbReference type="GO" id="GO:0004252">
    <property type="term" value="F:serine-type endopeptidase activity"/>
    <property type="evidence" value="ECO:0007669"/>
    <property type="project" value="InterPro"/>
</dbReference>
<evidence type="ECO:0000259" key="8">
    <source>
        <dbReference type="PROSITE" id="PS50240"/>
    </source>
</evidence>
<dbReference type="GO" id="GO:0090729">
    <property type="term" value="F:toxin activity"/>
    <property type="evidence" value="ECO:0007669"/>
    <property type="project" value="UniProtKB-KW"/>
</dbReference>
<evidence type="ECO:0000256" key="3">
    <source>
        <dbReference type="ARBA" id="ARBA00023157"/>
    </source>
</evidence>
<dbReference type="PROSITE" id="PS00134">
    <property type="entry name" value="TRYPSIN_HIS"/>
    <property type="match status" value="1"/>
</dbReference>
<evidence type="ECO:0000313" key="10">
    <source>
        <dbReference type="Proteomes" id="UP001497472"/>
    </source>
</evidence>
<dbReference type="EMBL" id="CAVLEF010000009">
    <property type="protein sequence ID" value="CAK1547599.1"/>
    <property type="molecule type" value="Genomic_DNA"/>
</dbReference>
<sequence>MKLSVTKLIIQLLILLIIAAIIFILSISVYSIRYWPDVYNYIHANITIKRIPTITELNITYYEDTTDVATTDYVLDTTIEFESTDYFSLDEVEEKRDKRRIDIEKDYIELPKSGVVDYFFEIETSTRIMTDLVNEDKLTTNMNDVEIIRDTSFKKDRMAMYNESCPLGTSDDVTTVLSWIAAIFVKNETNQYQYHCDGVLLSTHIIVTAAHCVNYTRAEDLIVVLGTTSLQNLKEDQRIVKAITEVIVHENFTEASNDIALLRTLDTIETSHLVSIACLSDEEEYSDAVTTGWAASGELMAIHFDKEKSQLCTGAQDICGVYGNDVTVCPSFGGVYAVKQGGWYIRGIRQGDQTNRAICINEPVHYTPLNLYREWINYYV</sequence>
<feature type="domain" description="Peptidase S1" evidence="8">
    <location>
        <begin position="166"/>
        <end position="380"/>
    </location>
</feature>
<keyword evidence="4" id="KW-1199">Hemostasis impairing toxin</keyword>
<evidence type="ECO:0000256" key="1">
    <source>
        <dbReference type="ARBA" id="ARBA00004239"/>
    </source>
</evidence>